<evidence type="ECO:0000313" key="3">
    <source>
        <dbReference type="Proteomes" id="UP000324222"/>
    </source>
</evidence>
<evidence type="ECO:0000313" key="2">
    <source>
        <dbReference type="EMBL" id="MPC80064.1"/>
    </source>
</evidence>
<proteinExistence type="predicted"/>
<accession>A0A5B7IHQ9</accession>
<protein>
    <submittedName>
        <fullName evidence="2">Uncharacterized protein</fullName>
    </submittedName>
</protein>
<gene>
    <name evidence="2" type="ORF">E2C01_074629</name>
</gene>
<sequence>MVREDSFSEYEPKFTKPTKQQKHNRLKAQHPQFTVSQVAAEEGDKGFWWSEAKRETEGVLVEMNSWGRCWASVVWGEAEEE</sequence>
<feature type="region of interest" description="Disordered" evidence="1">
    <location>
        <begin position="1"/>
        <end position="29"/>
    </location>
</feature>
<reference evidence="2 3" key="1">
    <citation type="submission" date="2019-05" db="EMBL/GenBank/DDBJ databases">
        <title>Another draft genome of Portunus trituberculatus and its Hox gene families provides insights of decapod evolution.</title>
        <authorList>
            <person name="Jeong J.-H."/>
            <person name="Song I."/>
            <person name="Kim S."/>
            <person name="Choi T."/>
            <person name="Kim D."/>
            <person name="Ryu S."/>
            <person name="Kim W."/>
        </authorList>
    </citation>
    <scope>NUCLEOTIDE SEQUENCE [LARGE SCALE GENOMIC DNA]</scope>
    <source>
        <tissue evidence="2">Muscle</tissue>
    </source>
</reference>
<dbReference type="Proteomes" id="UP000324222">
    <property type="component" value="Unassembled WGS sequence"/>
</dbReference>
<name>A0A5B7IHQ9_PORTR</name>
<keyword evidence="3" id="KW-1185">Reference proteome</keyword>
<evidence type="ECO:0000256" key="1">
    <source>
        <dbReference type="SAM" id="MobiDB-lite"/>
    </source>
</evidence>
<dbReference type="EMBL" id="VSRR010052901">
    <property type="protein sequence ID" value="MPC80064.1"/>
    <property type="molecule type" value="Genomic_DNA"/>
</dbReference>
<feature type="compositionally biased region" description="Basic and acidic residues" evidence="1">
    <location>
        <begin position="1"/>
        <end position="14"/>
    </location>
</feature>
<comment type="caution">
    <text evidence="2">The sequence shown here is derived from an EMBL/GenBank/DDBJ whole genome shotgun (WGS) entry which is preliminary data.</text>
</comment>
<feature type="compositionally biased region" description="Basic residues" evidence="1">
    <location>
        <begin position="19"/>
        <end position="28"/>
    </location>
</feature>
<organism evidence="2 3">
    <name type="scientific">Portunus trituberculatus</name>
    <name type="common">Swimming crab</name>
    <name type="synonym">Neptunus trituberculatus</name>
    <dbReference type="NCBI Taxonomy" id="210409"/>
    <lineage>
        <taxon>Eukaryota</taxon>
        <taxon>Metazoa</taxon>
        <taxon>Ecdysozoa</taxon>
        <taxon>Arthropoda</taxon>
        <taxon>Crustacea</taxon>
        <taxon>Multicrustacea</taxon>
        <taxon>Malacostraca</taxon>
        <taxon>Eumalacostraca</taxon>
        <taxon>Eucarida</taxon>
        <taxon>Decapoda</taxon>
        <taxon>Pleocyemata</taxon>
        <taxon>Brachyura</taxon>
        <taxon>Eubrachyura</taxon>
        <taxon>Portunoidea</taxon>
        <taxon>Portunidae</taxon>
        <taxon>Portuninae</taxon>
        <taxon>Portunus</taxon>
    </lineage>
</organism>
<dbReference type="AlphaFoldDB" id="A0A5B7IHQ9"/>